<gene>
    <name evidence="1" type="ORF">ECPE_LOCUS15796</name>
</gene>
<dbReference type="OrthoDB" id="1918at2759"/>
<accession>A0A3P8IAV9</accession>
<dbReference type="InterPro" id="IPR014848">
    <property type="entry name" value="Rgp1"/>
</dbReference>
<proteinExistence type="predicted"/>
<dbReference type="EMBL" id="UZAN01061775">
    <property type="protein sequence ID" value="VDP93068.1"/>
    <property type="molecule type" value="Genomic_DNA"/>
</dbReference>
<reference evidence="1 2" key="1">
    <citation type="submission" date="2018-11" db="EMBL/GenBank/DDBJ databases">
        <authorList>
            <consortium name="Pathogen Informatics"/>
        </authorList>
    </citation>
    <scope>NUCLEOTIDE SEQUENCE [LARGE SCALE GENOMIC DNA]</scope>
    <source>
        <strain evidence="1 2">Egypt</strain>
    </source>
</reference>
<name>A0A3P8IAV9_9TREM</name>
<keyword evidence="2" id="KW-1185">Reference proteome</keyword>
<protein>
    <submittedName>
        <fullName evidence="1">Uncharacterized protein</fullName>
    </submittedName>
</protein>
<dbReference type="AlphaFoldDB" id="A0A3P8IAV9"/>
<evidence type="ECO:0000313" key="1">
    <source>
        <dbReference type="EMBL" id="VDP93068.1"/>
    </source>
</evidence>
<sequence>MCLLRTLFRIEDMLRGYFDFTDAQVPCLGCHLSLQYEERYLDPHAILCEPVDLTSCRETASNTLFTSLPLNEKGEPQTLSFSFGTNGARITTWAELHLACLSKHLLPFTLPIPINATPQFCAQNASLLIDGRWRLRLEFILSPDTAWSALGSGPPGSSSYNSGENPVSDEWALSSYLRTEKLAWHLPIQLVSSDPSIVCMPQNTSTMPIILPVY</sequence>
<organism evidence="1 2">
    <name type="scientific">Echinostoma caproni</name>
    <dbReference type="NCBI Taxonomy" id="27848"/>
    <lineage>
        <taxon>Eukaryota</taxon>
        <taxon>Metazoa</taxon>
        <taxon>Spiralia</taxon>
        <taxon>Lophotrochozoa</taxon>
        <taxon>Platyhelminthes</taxon>
        <taxon>Trematoda</taxon>
        <taxon>Digenea</taxon>
        <taxon>Plagiorchiida</taxon>
        <taxon>Echinostomata</taxon>
        <taxon>Echinostomatoidea</taxon>
        <taxon>Echinostomatidae</taxon>
        <taxon>Echinostoma</taxon>
    </lineage>
</organism>
<dbReference type="Proteomes" id="UP000272942">
    <property type="component" value="Unassembled WGS sequence"/>
</dbReference>
<evidence type="ECO:0000313" key="2">
    <source>
        <dbReference type="Proteomes" id="UP000272942"/>
    </source>
</evidence>
<dbReference type="PANTHER" id="PTHR12507">
    <property type="entry name" value="REDUCED GROWTH PHENOTYPE 1 RGP1, YEAST -RELATED"/>
    <property type="match status" value="1"/>
</dbReference>